<protein>
    <recommendedName>
        <fullName evidence="3">alkaline phosphatase</fullName>
        <ecNumber evidence="3">3.1.3.1</ecNumber>
    </recommendedName>
</protein>
<feature type="binding site" evidence="14">
    <location>
        <position position="186"/>
    </location>
    <ligand>
        <name>Mg(2+)</name>
        <dbReference type="ChEBI" id="CHEBI:18420"/>
    </ligand>
</feature>
<evidence type="ECO:0000313" key="18">
    <source>
        <dbReference type="RefSeq" id="XP_023173298.2"/>
    </source>
</evidence>
<reference evidence="18" key="1">
    <citation type="submission" date="2025-08" db="UniProtKB">
        <authorList>
            <consortium name="RefSeq"/>
        </authorList>
    </citation>
    <scope>IDENTIFICATION</scope>
    <source>
        <strain evidence="18">15085-1641.00</strain>
        <tissue evidence="18">Whole body</tissue>
    </source>
</reference>
<keyword evidence="8 14" id="KW-0862">Zinc</keyword>
<feature type="binding site" evidence="14">
    <location>
        <position position="71"/>
    </location>
    <ligand>
        <name>Mg(2+)</name>
        <dbReference type="ChEBI" id="CHEBI:18420"/>
    </ligand>
</feature>
<dbReference type="GO" id="GO:0046872">
    <property type="term" value="F:metal ion binding"/>
    <property type="evidence" value="ECO:0007669"/>
    <property type="project" value="UniProtKB-KW"/>
</dbReference>
<dbReference type="SUPFAM" id="SSF53649">
    <property type="entry name" value="Alkaline phosphatase-like"/>
    <property type="match status" value="1"/>
</dbReference>
<feature type="binding site" evidence="14">
    <location>
        <position position="467"/>
    </location>
    <ligand>
        <name>Zn(2+)</name>
        <dbReference type="ChEBI" id="CHEBI:29105"/>
        <label>2</label>
    </ligand>
</feature>
<evidence type="ECO:0000256" key="5">
    <source>
        <dbReference type="ARBA" id="ARBA00022622"/>
    </source>
</evidence>
<evidence type="ECO:0000256" key="11">
    <source>
        <dbReference type="ARBA" id="ARBA00023180"/>
    </source>
</evidence>
<evidence type="ECO:0000256" key="13">
    <source>
        <dbReference type="PIRSR" id="PIRSR601952-1"/>
    </source>
</evidence>
<evidence type="ECO:0000256" key="7">
    <source>
        <dbReference type="ARBA" id="ARBA00022801"/>
    </source>
</evidence>
<evidence type="ECO:0000256" key="15">
    <source>
        <dbReference type="RuleBase" id="RU003946"/>
    </source>
</evidence>
<feature type="binding site" evidence="14">
    <location>
        <position position="386"/>
    </location>
    <ligand>
        <name>Zn(2+)</name>
        <dbReference type="ChEBI" id="CHEBI:29105"/>
        <label>2</label>
    </ligand>
</feature>
<dbReference type="GO" id="GO:0098552">
    <property type="term" value="C:side of membrane"/>
    <property type="evidence" value="ECO:0007669"/>
    <property type="project" value="UniProtKB-KW"/>
</dbReference>
<dbReference type="SMART" id="SM00098">
    <property type="entry name" value="alkPPc"/>
    <property type="match status" value="1"/>
</dbReference>
<evidence type="ECO:0000256" key="16">
    <source>
        <dbReference type="SAM" id="SignalP"/>
    </source>
</evidence>
<feature type="active site" description="Phosphoserine intermediate" evidence="13">
    <location>
        <position position="121"/>
    </location>
</feature>
<organism evidence="17 18">
    <name type="scientific">Drosophila hydei</name>
    <name type="common">Fruit fly</name>
    <dbReference type="NCBI Taxonomy" id="7224"/>
    <lineage>
        <taxon>Eukaryota</taxon>
        <taxon>Metazoa</taxon>
        <taxon>Ecdysozoa</taxon>
        <taxon>Arthropoda</taxon>
        <taxon>Hexapoda</taxon>
        <taxon>Insecta</taxon>
        <taxon>Pterygota</taxon>
        <taxon>Neoptera</taxon>
        <taxon>Endopterygota</taxon>
        <taxon>Diptera</taxon>
        <taxon>Brachycera</taxon>
        <taxon>Muscomorpha</taxon>
        <taxon>Ephydroidea</taxon>
        <taxon>Drosophilidae</taxon>
        <taxon>Drosophila</taxon>
    </lineage>
</organism>
<feature type="binding site" evidence="14">
    <location>
        <position position="385"/>
    </location>
    <ligand>
        <name>Zn(2+)</name>
        <dbReference type="ChEBI" id="CHEBI:29105"/>
        <label>2</label>
    </ligand>
</feature>
<keyword evidence="10" id="KW-0472">Membrane</keyword>
<keyword evidence="5" id="KW-0336">GPI-anchor</keyword>
<keyword evidence="17" id="KW-1185">Reference proteome</keyword>
<keyword evidence="4" id="KW-1003">Cell membrane</keyword>
<evidence type="ECO:0000256" key="1">
    <source>
        <dbReference type="ARBA" id="ARBA00004609"/>
    </source>
</evidence>
<feature type="signal peptide" evidence="16">
    <location>
        <begin position="1"/>
        <end position="17"/>
    </location>
</feature>
<dbReference type="GeneID" id="111601094"/>
<proteinExistence type="inferred from homology"/>
<dbReference type="CDD" id="cd16012">
    <property type="entry name" value="ALP"/>
    <property type="match status" value="1"/>
</dbReference>
<sequence length="545" mass="60573">MRAFWLTLSIQVALCYCQYIYGPDPAWNIRSTNDLKSKEFWFHDAQRTLYEKISTLPNQYLAKNIIFFLGDGMSVPTVTAARIYDGQSKGIVGERNRLEFEQFNYVGLSKTYCVDKQVSDSAATASAYLSGIKANYMTIGVSADVKFNDCGAAKLPKNHLSSIAAWAMRGRKSAGLVTTTRVTHASPAGVYAHTSNRDFESDFDVKDLGHDPNNCPDIAQQLLNEVGQGLKVVLGGGTKKFLPNTEKDLYGNVGERLDGRNLINEWQQSKSGNARVVFNRTDLLSINPYNTDYLLGLFNASHMSYNLDHSIDSPTLEEMTETAIKILSGNPAGYFLFVEGGRIDHAHHETKAKKAMDETVQFSNAVKKARQLTNPWETLIVVTADHGHTMTINGYPDINNVITGLNSELSDVDKLPYATLSYANGPQMNLFYKSENSTVKRVDLRTLNIGDKDARYPHAVPYSEETHGGGDVAVYANGNNKNNNNYDKQNYTFNYVLYNSVLGPWSHLFSGVYEQNAIPHLMGFASCIGPGITYCDLRPKKAYNP</sequence>
<dbReference type="AlphaFoldDB" id="A0A6J1M2Q2"/>
<feature type="binding site" evidence="14">
    <location>
        <position position="71"/>
    </location>
    <ligand>
        <name>Zn(2+)</name>
        <dbReference type="ChEBI" id="CHEBI:29105"/>
        <label>2</label>
    </ligand>
</feature>
<dbReference type="KEGG" id="dhe:111601094"/>
<dbReference type="EC" id="3.1.3.1" evidence="3"/>
<evidence type="ECO:0000256" key="6">
    <source>
        <dbReference type="ARBA" id="ARBA00022723"/>
    </source>
</evidence>
<dbReference type="OrthoDB" id="5818554at2759"/>
<comment type="cofactor">
    <cofactor evidence="14">
        <name>Mg(2+)</name>
        <dbReference type="ChEBI" id="CHEBI:18420"/>
    </cofactor>
    <text evidence="14">Binds 1 Mg(2+) ion.</text>
</comment>
<feature type="binding site" evidence="14">
    <location>
        <position position="184"/>
    </location>
    <ligand>
        <name>Mg(2+)</name>
        <dbReference type="ChEBI" id="CHEBI:18420"/>
    </ligand>
</feature>
<evidence type="ECO:0000256" key="14">
    <source>
        <dbReference type="PIRSR" id="PIRSR601952-2"/>
    </source>
</evidence>
<dbReference type="PRINTS" id="PR00113">
    <property type="entry name" value="ALKPHPHTASE"/>
</dbReference>
<dbReference type="InterPro" id="IPR017850">
    <property type="entry name" value="Alkaline_phosphatase_core_sf"/>
</dbReference>
<gene>
    <name evidence="18" type="primary">LOC111601094</name>
</gene>
<evidence type="ECO:0000256" key="3">
    <source>
        <dbReference type="ARBA" id="ARBA00012647"/>
    </source>
</evidence>
<evidence type="ECO:0000313" key="17">
    <source>
        <dbReference type="Proteomes" id="UP000504633"/>
    </source>
</evidence>
<name>A0A6J1M2Q2_DROHY</name>
<keyword evidence="7" id="KW-0378">Hydrolase</keyword>
<dbReference type="Pfam" id="PF00245">
    <property type="entry name" value="Alk_phosphatase"/>
    <property type="match status" value="1"/>
</dbReference>
<feature type="binding site" evidence="14">
    <location>
        <position position="339"/>
    </location>
    <ligand>
        <name>Mg(2+)</name>
        <dbReference type="ChEBI" id="CHEBI:18420"/>
    </ligand>
</feature>
<evidence type="ECO:0000256" key="2">
    <source>
        <dbReference type="ARBA" id="ARBA00005984"/>
    </source>
</evidence>
<dbReference type="PANTHER" id="PTHR11596">
    <property type="entry name" value="ALKALINE PHOSPHATASE"/>
    <property type="match status" value="1"/>
</dbReference>
<evidence type="ECO:0000256" key="12">
    <source>
        <dbReference type="ARBA" id="ARBA00023288"/>
    </source>
</evidence>
<dbReference type="Gene3D" id="3.40.720.10">
    <property type="entry name" value="Alkaline Phosphatase, subunit A"/>
    <property type="match status" value="2"/>
</dbReference>
<comment type="subcellular location">
    <subcellularLocation>
        <location evidence="1">Cell membrane</location>
        <topology evidence="1">Lipid-anchor</topology>
        <topology evidence="1">GPI-anchor</topology>
    </subcellularLocation>
</comment>
<dbReference type="PANTHER" id="PTHR11596:SF95">
    <property type="entry name" value="ALKALINE PHOSPHATASE-RELATED"/>
    <property type="match status" value="1"/>
</dbReference>
<dbReference type="InterPro" id="IPR001952">
    <property type="entry name" value="Alkaline_phosphatase"/>
</dbReference>
<feature type="binding site" evidence="14">
    <location>
        <position position="344"/>
    </location>
    <ligand>
        <name>Mg(2+)</name>
        <dbReference type="ChEBI" id="CHEBI:18420"/>
    </ligand>
</feature>
<comment type="cofactor">
    <cofactor evidence="14">
        <name>Zn(2+)</name>
        <dbReference type="ChEBI" id="CHEBI:29105"/>
    </cofactor>
    <text evidence="14">Binds 2 Zn(2+) ions.</text>
</comment>
<dbReference type="CTD" id="40372"/>
<keyword evidence="11" id="KW-0325">Glycoprotein</keyword>
<dbReference type="GO" id="GO:0004035">
    <property type="term" value="F:alkaline phosphatase activity"/>
    <property type="evidence" value="ECO:0007669"/>
    <property type="project" value="UniProtKB-EC"/>
</dbReference>
<feature type="chain" id="PRO_5026703618" description="alkaline phosphatase" evidence="16">
    <location>
        <begin position="18"/>
        <end position="545"/>
    </location>
</feature>
<keyword evidence="12" id="KW-0449">Lipoprotein</keyword>
<keyword evidence="16" id="KW-0732">Signal</keyword>
<comment type="similarity">
    <text evidence="2 15">Belongs to the alkaline phosphatase family.</text>
</comment>
<accession>A0A6J1M2Q2</accession>
<evidence type="ECO:0000256" key="10">
    <source>
        <dbReference type="ARBA" id="ARBA00023136"/>
    </source>
</evidence>
<dbReference type="FunFam" id="3.40.720.10:FF:000008">
    <property type="entry name" value="Alkaline phosphatase"/>
    <property type="match status" value="1"/>
</dbReference>
<keyword evidence="6 14" id="KW-0479">Metal-binding</keyword>
<evidence type="ECO:0000256" key="9">
    <source>
        <dbReference type="ARBA" id="ARBA00022842"/>
    </source>
</evidence>
<dbReference type="RefSeq" id="XP_023173298.2">
    <property type="nucleotide sequence ID" value="XM_023317530.2"/>
</dbReference>
<feature type="binding site" evidence="14">
    <location>
        <position position="348"/>
    </location>
    <ligand>
        <name>Zn(2+)</name>
        <dbReference type="ChEBI" id="CHEBI:29105"/>
        <label>2</label>
    </ligand>
</feature>
<keyword evidence="9 14" id="KW-0460">Magnesium</keyword>
<evidence type="ECO:0000256" key="8">
    <source>
        <dbReference type="ARBA" id="ARBA00022833"/>
    </source>
</evidence>
<dbReference type="Proteomes" id="UP000504633">
    <property type="component" value="Unplaced"/>
</dbReference>
<evidence type="ECO:0000256" key="4">
    <source>
        <dbReference type="ARBA" id="ARBA00022475"/>
    </source>
</evidence>
<dbReference type="GO" id="GO:0005886">
    <property type="term" value="C:plasma membrane"/>
    <property type="evidence" value="ECO:0007669"/>
    <property type="project" value="UniProtKB-SubCell"/>
</dbReference>